<evidence type="ECO:0000256" key="7">
    <source>
        <dbReference type="RuleBase" id="RU000408"/>
    </source>
</evidence>
<evidence type="ECO:0000313" key="10">
    <source>
        <dbReference type="Proteomes" id="UP000582837"/>
    </source>
</evidence>
<comment type="caution">
    <text evidence="9">The sequence shown here is derived from an EMBL/GenBank/DDBJ whole genome shotgun (WGS) entry which is preliminary data.</text>
</comment>
<keyword evidence="3" id="KW-0805">Transcription regulation</keyword>
<keyword evidence="5" id="KW-0010">Activator</keyword>
<dbReference type="PANTHER" id="PTHR46565:SF20">
    <property type="entry name" value="COLD SHOCK DOMAIN-CONTAINING PROTEIN 4"/>
    <property type="match status" value="1"/>
</dbReference>
<dbReference type="SMART" id="SM00357">
    <property type="entry name" value="CSP"/>
    <property type="match status" value="1"/>
</dbReference>
<dbReference type="InterPro" id="IPR012156">
    <property type="entry name" value="Cold_shock_CspA"/>
</dbReference>
<dbReference type="AlphaFoldDB" id="A0A841GNQ9"/>
<evidence type="ECO:0000259" key="8">
    <source>
        <dbReference type="PROSITE" id="PS51857"/>
    </source>
</evidence>
<evidence type="ECO:0000256" key="6">
    <source>
        <dbReference type="ARBA" id="ARBA00023163"/>
    </source>
</evidence>
<dbReference type="InterPro" id="IPR012340">
    <property type="entry name" value="NA-bd_OB-fold"/>
</dbReference>
<dbReference type="PROSITE" id="PS51857">
    <property type="entry name" value="CSD_2"/>
    <property type="match status" value="1"/>
</dbReference>
<keyword evidence="10" id="KW-1185">Reference proteome</keyword>
<dbReference type="InterPro" id="IPR019844">
    <property type="entry name" value="CSD_CS"/>
</dbReference>
<dbReference type="GO" id="GO:0005829">
    <property type="term" value="C:cytosol"/>
    <property type="evidence" value="ECO:0007669"/>
    <property type="project" value="UniProtKB-ARBA"/>
</dbReference>
<proteinExistence type="predicted"/>
<sequence length="70" mass="7926">MNRRTAFVRWYDSQLGHGFLIPEEGGPDVFVHHSALHGSGLRALEPRDRVEYEVIETAYGPAAEGVFRTR</sequence>
<keyword evidence="2" id="KW-0963">Cytoplasm</keyword>
<reference evidence="9 10" key="1">
    <citation type="submission" date="2020-08" db="EMBL/GenBank/DDBJ databases">
        <title>Genomic Encyclopedia of Type Strains, Phase IV (KMG-IV): sequencing the most valuable type-strain genomes for metagenomic binning, comparative biology and taxonomic classification.</title>
        <authorList>
            <person name="Goeker M."/>
        </authorList>
    </citation>
    <scope>NUCLEOTIDE SEQUENCE [LARGE SCALE GENOMIC DNA]</scope>
    <source>
        <strain evidence="9 10">DSM 29007</strain>
    </source>
</reference>
<comment type="subcellular location">
    <subcellularLocation>
        <location evidence="1 7">Cytoplasm</location>
    </subcellularLocation>
</comment>
<protein>
    <submittedName>
        <fullName evidence="9">CspA family cold shock protein</fullName>
    </submittedName>
</protein>
<dbReference type="GO" id="GO:0003677">
    <property type="term" value="F:DNA binding"/>
    <property type="evidence" value="ECO:0007669"/>
    <property type="project" value="UniProtKB-KW"/>
</dbReference>
<dbReference type="PIRSF" id="PIRSF002599">
    <property type="entry name" value="Cold_shock_A"/>
    <property type="match status" value="1"/>
</dbReference>
<organism evidence="9 10">
    <name type="scientific">Longimicrobium terrae</name>
    <dbReference type="NCBI Taxonomy" id="1639882"/>
    <lineage>
        <taxon>Bacteria</taxon>
        <taxon>Pseudomonadati</taxon>
        <taxon>Gemmatimonadota</taxon>
        <taxon>Longimicrobiia</taxon>
        <taxon>Longimicrobiales</taxon>
        <taxon>Longimicrobiaceae</taxon>
        <taxon>Longimicrobium</taxon>
    </lineage>
</organism>
<evidence type="ECO:0000313" key="9">
    <source>
        <dbReference type="EMBL" id="MBB6070277.1"/>
    </source>
</evidence>
<dbReference type="RefSeq" id="WP_170035673.1">
    <property type="nucleotide sequence ID" value="NZ_JABDTL010000001.1"/>
</dbReference>
<evidence type="ECO:0000256" key="5">
    <source>
        <dbReference type="ARBA" id="ARBA00023159"/>
    </source>
</evidence>
<dbReference type="InterPro" id="IPR011129">
    <property type="entry name" value="CSD"/>
</dbReference>
<dbReference type="SUPFAM" id="SSF50249">
    <property type="entry name" value="Nucleic acid-binding proteins"/>
    <property type="match status" value="1"/>
</dbReference>
<evidence type="ECO:0000256" key="4">
    <source>
        <dbReference type="ARBA" id="ARBA00023125"/>
    </source>
</evidence>
<dbReference type="Proteomes" id="UP000582837">
    <property type="component" value="Unassembled WGS sequence"/>
</dbReference>
<keyword evidence="6" id="KW-0804">Transcription</keyword>
<dbReference type="InterPro" id="IPR002059">
    <property type="entry name" value="CSP_DNA-bd"/>
</dbReference>
<accession>A0A841GNQ9</accession>
<gene>
    <name evidence="9" type="ORF">HNQ61_001896</name>
</gene>
<name>A0A841GNQ9_9BACT</name>
<dbReference type="PRINTS" id="PR00050">
    <property type="entry name" value="COLDSHOCK"/>
</dbReference>
<dbReference type="Gene3D" id="2.40.50.140">
    <property type="entry name" value="Nucleic acid-binding proteins"/>
    <property type="match status" value="1"/>
</dbReference>
<dbReference type="PROSITE" id="PS00352">
    <property type="entry name" value="CSD_1"/>
    <property type="match status" value="1"/>
</dbReference>
<evidence type="ECO:0000256" key="2">
    <source>
        <dbReference type="ARBA" id="ARBA00022490"/>
    </source>
</evidence>
<evidence type="ECO:0000256" key="1">
    <source>
        <dbReference type="ARBA" id="ARBA00004496"/>
    </source>
</evidence>
<keyword evidence="4" id="KW-0238">DNA-binding</keyword>
<dbReference type="EMBL" id="JACHIA010000004">
    <property type="protein sequence ID" value="MBB6070277.1"/>
    <property type="molecule type" value="Genomic_DNA"/>
</dbReference>
<dbReference type="Pfam" id="PF00313">
    <property type="entry name" value="CSD"/>
    <property type="match status" value="1"/>
</dbReference>
<feature type="domain" description="CSD" evidence="8">
    <location>
        <begin position="3"/>
        <end position="68"/>
    </location>
</feature>
<dbReference type="PANTHER" id="PTHR46565">
    <property type="entry name" value="COLD SHOCK DOMAIN PROTEIN 2"/>
    <property type="match status" value="1"/>
</dbReference>
<evidence type="ECO:0000256" key="3">
    <source>
        <dbReference type="ARBA" id="ARBA00023015"/>
    </source>
</evidence>